<dbReference type="InterPro" id="IPR000811">
    <property type="entry name" value="Glyco_trans_35"/>
</dbReference>
<comment type="function">
    <text evidence="9">Allosteric enzyme that catalyzes the rate-limiting step in glycogen catabolism, the phosphorolytic cleavage of glycogen to produce glucose-1-phosphate, and plays a central role in maintaining cellular and organismal glucose homeostasis.</text>
</comment>
<evidence type="ECO:0000313" key="11">
    <source>
        <dbReference type="Proteomes" id="UP000054558"/>
    </source>
</evidence>
<sequence>MTPAIAADEAGAKPQEVEAVVSNIKNHAEFTPYSAPLKFEPKAAYTATAESVRDSLIRQWNLTHQELARKDPKQAYYISMEFLQGRALLNALGNLDITNAYAQALKQLGYDLETIADQEPDAALGNGGLGRLASCFLDSLATLNLPAGGYGLRYKHGLFRQSIDKAGQHEEPENWLEMGHPWEVQRHGIVYPIQFFGEVQVGENGKRRWVGGEKVLAQAYDVPIPGYKTKNTISLRLWSAAVPAEYFQLEKFNNGEYEEATKAWATAEQICAVLYPGDGTEAGKLLRLKQQYMLCSASVQDIVETFLDRRPEGSPVNWSEFPEKVAIQMNDTHPTLAAPELMRLLLDREGLGWDEAWGIVTKTVNYTNHTVLPEALEKWPLAVFSKLLPRHLEIIAEIDKRFIASLREQHKSASKEELADLISRLRILGGVLSDDEKELGATQNGGEPPKQVVRMANLCVIAAQVVNGVAQIHSDIVKNETFNDFYKMWPHKFQNKTNGVTPRRWLKFANPKLSAVISKWLGSDEWVTDTTKLTGLRKFADDKKLHEEWVSAKKAAKEVLAGYIKDKIGVTVNPSALFDIQIKRIHEYKRQLLNILGVIYRYKQLKAMSPEERAKVVPRVVMFGGKAFATYTQAKRIVKLVTDVGSVVNNDAKIGDLLKVVFLTNYNVTVAETAIPASELSQHISTAGMEASGTSNMKFALNGCLIIGTLDGANVEIREQVGEENFFLFGITADEVPIARKEREEGKFLPDPRFVEACDFVRSKAFGDYDYQPLLDSLEGNSGFGRGDYFLVGRDFATYLEAQKKVDEAYLDQDRWARMSIMSTAGSGVFSSDRTIKQYAEEIWNIKPLKVE</sequence>
<evidence type="ECO:0000256" key="7">
    <source>
        <dbReference type="ARBA" id="ARBA00023277"/>
    </source>
</evidence>
<evidence type="ECO:0000256" key="6">
    <source>
        <dbReference type="ARBA" id="ARBA00022898"/>
    </source>
</evidence>
<protein>
    <recommendedName>
        <fullName evidence="9">Alpha-1,4 glucan phosphorylase</fullName>
        <ecNumber evidence="9">2.4.1.1</ecNumber>
    </recommendedName>
</protein>
<keyword evidence="7 9" id="KW-0119">Carbohydrate metabolism</keyword>
<evidence type="ECO:0000256" key="3">
    <source>
        <dbReference type="ARBA" id="ARBA00006047"/>
    </source>
</evidence>
<dbReference type="AlphaFoldDB" id="A0A1Y1IGF0"/>
<dbReference type="EC" id="2.4.1.1" evidence="9"/>
<evidence type="ECO:0000256" key="8">
    <source>
        <dbReference type="PIRSR" id="PIRSR000460-1"/>
    </source>
</evidence>
<evidence type="ECO:0000313" key="10">
    <source>
        <dbReference type="EMBL" id="GAQ87826.1"/>
    </source>
</evidence>
<dbReference type="FunFam" id="3.40.50.2000:FF:000807">
    <property type="entry name" value="Alpha-glucan phosphorylase 2, cytosolic"/>
    <property type="match status" value="1"/>
</dbReference>
<comment type="cofactor">
    <cofactor evidence="2 9">
        <name>pyridoxal 5'-phosphate</name>
        <dbReference type="ChEBI" id="CHEBI:597326"/>
    </cofactor>
</comment>
<dbReference type="GO" id="GO:0030170">
    <property type="term" value="F:pyridoxal phosphate binding"/>
    <property type="evidence" value="ECO:0000318"/>
    <property type="project" value="GO_Central"/>
</dbReference>
<dbReference type="Pfam" id="PF00343">
    <property type="entry name" value="Phosphorylase"/>
    <property type="match status" value="1"/>
</dbReference>
<evidence type="ECO:0000256" key="4">
    <source>
        <dbReference type="ARBA" id="ARBA00022676"/>
    </source>
</evidence>
<evidence type="ECO:0000256" key="9">
    <source>
        <dbReference type="RuleBase" id="RU000587"/>
    </source>
</evidence>
<keyword evidence="4 9" id="KW-0328">Glycosyltransferase</keyword>
<evidence type="ECO:0000256" key="1">
    <source>
        <dbReference type="ARBA" id="ARBA00001275"/>
    </source>
</evidence>
<feature type="modified residue" description="N6-(pyridoxal phosphate)lysine" evidence="8">
    <location>
        <position position="698"/>
    </location>
</feature>
<keyword evidence="11" id="KW-1185">Reference proteome</keyword>
<keyword evidence="6 8" id="KW-0663">Pyridoxal phosphate</keyword>
<dbReference type="PANTHER" id="PTHR11468:SF4">
    <property type="entry name" value="ALPHA-GLUCAN PHOSPHORYLASE 2, CYTOSOLIC"/>
    <property type="match status" value="1"/>
</dbReference>
<reference evidence="10 11" key="1">
    <citation type="journal article" date="2014" name="Nat. Commun.">
        <title>Klebsormidium flaccidum genome reveals primary factors for plant terrestrial adaptation.</title>
        <authorList>
            <person name="Hori K."/>
            <person name="Maruyama F."/>
            <person name="Fujisawa T."/>
            <person name="Togashi T."/>
            <person name="Yamamoto N."/>
            <person name="Seo M."/>
            <person name="Sato S."/>
            <person name="Yamada T."/>
            <person name="Mori H."/>
            <person name="Tajima N."/>
            <person name="Moriyama T."/>
            <person name="Ikeuchi M."/>
            <person name="Watanabe M."/>
            <person name="Wada H."/>
            <person name="Kobayashi K."/>
            <person name="Saito M."/>
            <person name="Masuda T."/>
            <person name="Sasaki-Sekimoto Y."/>
            <person name="Mashiguchi K."/>
            <person name="Awai K."/>
            <person name="Shimojima M."/>
            <person name="Masuda S."/>
            <person name="Iwai M."/>
            <person name="Nobusawa T."/>
            <person name="Narise T."/>
            <person name="Kondo S."/>
            <person name="Saito H."/>
            <person name="Sato R."/>
            <person name="Murakawa M."/>
            <person name="Ihara Y."/>
            <person name="Oshima-Yamada Y."/>
            <person name="Ohtaka K."/>
            <person name="Satoh M."/>
            <person name="Sonobe K."/>
            <person name="Ishii M."/>
            <person name="Ohtani R."/>
            <person name="Kanamori-Sato M."/>
            <person name="Honoki R."/>
            <person name="Miyazaki D."/>
            <person name="Mochizuki H."/>
            <person name="Umetsu J."/>
            <person name="Higashi K."/>
            <person name="Shibata D."/>
            <person name="Kamiya Y."/>
            <person name="Sato N."/>
            <person name="Nakamura Y."/>
            <person name="Tabata S."/>
            <person name="Ida S."/>
            <person name="Kurokawa K."/>
            <person name="Ohta H."/>
        </authorList>
    </citation>
    <scope>NUCLEOTIDE SEQUENCE [LARGE SCALE GENOMIC DNA]</scope>
    <source>
        <strain evidence="10 11">NIES-2285</strain>
    </source>
</reference>
<dbReference type="GO" id="GO:0005737">
    <property type="term" value="C:cytoplasm"/>
    <property type="evidence" value="ECO:0000318"/>
    <property type="project" value="GO_Central"/>
</dbReference>
<dbReference type="GO" id="GO:0008184">
    <property type="term" value="F:glycogen phosphorylase activity"/>
    <property type="evidence" value="ECO:0000318"/>
    <property type="project" value="GO_Central"/>
</dbReference>
<dbReference type="PROSITE" id="PS00102">
    <property type="entry name" value="PHOSPHORYLASE"/>
    <property type="match status" value="1"/>
</dbReference>
<dbReference type="OMA" id="WLKQANP"/>
<keyword evidence="5 9" id="KW-0808">Transferase</keyword>
<dbReference type="Gene3D" id="3.40.50.2000">
    <property type="entry name" value="Glycogen Phosphorylase B"/>
    <property type="match status" value="2"/>
</dbReference>
<dbReference type="STRING" id="105231.A0A1Y1IGF0"/>
<dbReference type="NCBIfam" id="TIGR02093">
    <property type="entry name" value="P_ylase"/>
    <property type="match status" value="1"/>
</dbReference>
<dbReference type="InterPro" id="IPR011833">
    <property type="entry name" value="Glycg_phsphrylas"/>
</dbReference>
<dbReference type="InterPro" id="IPR035090">
    <property type="entry name" value="Pyridoxal_P_attach_site"/>
</dbReference>
<dbReference type="CDD" id="cd04300">
    <property type="entry name" value="GT35_Glycogen_Phosphorylase"/>
    <property type="match status" value="1"/>
</dbReference>
<comment type="similarity">
    <text evidence="3 9">Belongs to the glycogen phosphorylase family.</text>
</comment>
<dbReference type="PANTHER" id="PTHR11468">
    <property type="entry name" value="GLYCOGEN PHOSPHORYLASE"/>
    <property type="match status" value="1"/>
</dbReference>
<accession>A0A1Y1IGF0</accession>
<comment type="catalytic activity">
    <reaction evidence="1 9">
        <text>[(1-&gt;4)-alpha-D-glucosyl](n) + phosphate = [(1-&gt;4)-alpha-D-glucosyl](n-1) + alpha-D-glucose 1-phosphate</text>
        <dbReference type="Rhea" id="RHEA:41732"/>
        <dbReference type="Rhea" id="RHEA-COMP:9584"/>
        <dbReference type="Rhea" id="RHEA-COMP:9586"/>
        <dbReference type="ChEBI" id="CHEBI:15444"/>
        <dbReference type="ChEBI" id="CHEBI:43474"/>
        <dbReference type="ChEBI" id="CHEBI:58601"/>
        <dbReference type="EC" id="2.4.1.1"/>
    </reaction>
</comment>
<dbReference type="Proteomes" id="UP000054558">
    <property type="component" value="Unassembled WGS sequence"/>
</dbReference>
<dbReference type="SUPFAM" id="SSF53756">
    <property type="entry name" value="UDP-Glycosyltransferase/glycogen phosphorylase"/>
    <property type="match status" value="1"/>
</dbReference>
<evidence type="ECO:0000256" key="5">
    <source>
        <dbReference type="ARBA" id="ARBA00022679"/>
    </source>
</evidence>
<organism evidence="10 11">
    <name type="scientific">Klebsormidium nitens</name>
    <name type="common">Green alga</name>
    <name type="synonym">Ulothrix nitens</name>
    <dbReference type="NCBI Taxonomy" id="105231"/>
    <lineage>
        <taxon>Eukaryota</taxon>
        <taxon>Viridiplantae</taxon>
        <taxon>Streptophyta</taxon>
        <taxon>Klebsormidiophyceae</taxon>
        <taxon>Klebsormidiales</taxon>
        <taxon>Klebsormidiaceae</taxon>
        <taxon>Klebsormidium</taxon>
    </lineage>
</organism>
<evidence type="ECO:0000256" key="2">
    <source>
        <dbReference type="ARBA" id="ARBA00001933"/>
    </source>
</evidence>
<proteinExistence type="inferred from homology"/>
<name>A0A1Y1IGF0_KLENI</name>
<dbReference type="PIRSF" id="PIRSF000460">
    <property type="entry name" value="Pprylas_GlgP"/>
    <property type="match status" value="1"/>
</dbReference>
<dbReference type="OrthoDB" id="9215500at2759"/>
<dbReference type="EMBL" id="DF237329">
    <property type="protein sequence ID" value="GAQ87826.1"/>
    <property type="molecule type" value="Genomic_DNA"/>
</dbReference>
<dbReference type="GO" id="GO:0005980">
    <property type="term" value="P:glycogen catabolic process"/>
    <property type="evidence" value="ECO:0000318"/>
    <property type="project" value="GO_Central"/>
</dbReference>
<gene>
    <name evidence="10" type="ORF">KFL_003800020</name>
</gene>